<accession>A0ABD2CYD6</accession>
<comment type="caution">
    <text evidence="1">The sequence shown here is derived from an EMBL/GenBank/DDBJ whole genome shotgun (WGS) entry which is preliminary data.</text>
</comment>
<dbReference type="AlphaFoldDB" id="A0ABD2CYD6"/>
<name>A0ABD2CYD6_VESMC</name>
<gene>
    <name evidence="1" type="ORF">V1477_001706</name>
</gene>
<sequence>DGRRDRPWHDFPPFVVVTNALLVRSIRSSKQLSGRVSSRQRMILTRLHRVSIIFLNFIQNYKDYASNETQVAVTS</sequence>
<keyword evidence="2" id="KW-1185">Reference proteome</keyword>
<dbReference type="Proteomes" id="UP001607303">
    <property type="component" value="Unassembled WGS sequence"/>
</dbReference>
<evidence type="ECO:0000313" key="2">
    <source>
        <dbReference type="Proteomes" id="UP001607303"/>
    </source>
</evidence>
<evidence type="ECO:0000313" key="1">
    <source>
        <dbReference type="EMBL" id="KAL2749635.1"/>
    </source>
</evidence>
<protein>
    <submittedName>
        <fullName evidence="1">Uncharacterized protein</fullName>
    </submittedName>
</protein>
<feature type="non-terminal residue" evidence="1">
    <location>
        <position position="1"/>
    </location>
</feature>
<dbReference type="EMBL" id="JAYRBN010000026">
    <property type="protein sequence ID" value="KAL2749635.1"/>
    <property type="molecule type" value="Genomic_DNA"/>
</dbReference>
<organism evidence="1 2">
    <name type="scientific">Vespula maculifrons</name>
    <name type="common">Eastern yellow jacket</name>
    <name type="synonym">Wasp</name>
    <dbReference type="NCBI Taxonomy" id="7453"/>
    <lineage>
        <taxon>Eukaryota</taxon>
        <taxon>Metazoa</taxon>
        <taxon>Ecdysozoa</taxon>
        <taxon>Arthropoda</taxon>
        <taxon>Hexapoda</taxon>
        <taxon>Insecta</taxon>
        <taxon>Pterygota</taxon>
        <taxon>Neoptera</taxon>
        <taxon>Endopterygota</taxon>
        <taxon>Hymenoptera</taxon>
        <taxon>Apocrita</taxon>
        <taxon>Aculeata</taxon>
        <taxon>Vespoidea</taxon>
        <taxon>Vespidae</taxon>
        <taxon>Vespinae</taxon>
        <taxon>Vespula</taxon>
    </lineage>
</organism>
<proteinExistence type="predicted"/>
<reference evidence="1 2" key="1">
    <citation type="journal article" date="2024" name="Ann. Entomol. Soc. Am.">
        <title>Genomic analyses of the southern and eastern yellowjacket wasps (Hymenoptera: Vespidae) reveal evolutionary signatures of social life.</title>
        <authorList>
            <person name="Catto M.A."/>
            <person name="Caine P.B."/>
            <person name="Orr S.E."/>
            <person name="Hunt B.G."/>
            <person name="Goodisman M.A.D."/>
        </authorList>
    </citation>
    <scope>NUCLEOTIDE SEQUENCE [LARGE SCALE GENOMIC DNA]</scope>
    <source>
        <strain evidence="1">232</strain>
        <tissue evidence="1">Head and thorax</tissue>
    </source>
</reference>